<dbReference type="SUPFAM" id="SSF53098">
    <property type="entry name" value="Ribonuclease H-like"/>
    <property type="match status" value="1"/>
</dbReference>
<reference evidence="3" key="1">
    <citation type="submission" date="2022-02" db="EMBL/GenBank/DDBJ databases">
        <title>Atlantic sturgeon de novo genome assembly.</title>
        <authorList>
            <person name="Stock M."/>
            <person name="Klopp C."/>
            <person name="Guiguen Y."/>
            <person name="Cabau C."/>
            <person name="Parinello H."/>
            <person name="Santidrian Yebra-Pimentel E."/>
            <person name="Kuhl H."/>
            <person name="Dirks R.P."/>
            <person name="Guessner J."/>
            <person name="Wuertz S."/>
            <person name="Du K."/>
            <person name="Schartl M."/>
        </authorList>
    </citation>
    <scope>NUCLEOTIDE SEQUENCE</scope>
    <source>
        <strain evidence="3">STURGEONOMICS-FGT-2020</strain>
        <tissue evidence="3">Whole blood</tissue>
    </source>
</reference>
<evidence type="ECO:0000313" key="3">
    <source>
        <dbReference type="EMBL" id="KAK1172120.1"/>
    </source>
</evidence>
<comment type="caution">
    <text evidence="3">The sequence shown here is derived from an EMBL/GenBank/DDBJ whole genome shotgun (WGS) entry which is preliminary data.</text>
</comment>
<dbReference type="InterPro" id="IPR052035">
    <property type="entry name" value="ZnF_BED_domain_contain"/>
</dbReference>
<name>A0AAD8LNE6_ACIOX</name>
<feature type="domain" description="Hermes trasposase DNA-binding" evidence="2">
    <location>
        <begin position="46"/>
        <end position="83"/>
    </location>
</feature>
<evidence type="ECO:0000313" key="4">
    <source>
        <dbReference type="Proteomes" id="UP001230051"/>
    </source>
</evidence>
<dbReference type="Proteomes" id="UP001230051">
    <property type="component" value="Unassembled WGS sequence"/>
</dbReference>
<dbReference type="InterPro" id="IPR012337">
    <property type="entry name" value="RNaseH-like_sf"/>
</dbReference>
<dbReference type="PANTHER" id="PTHR46481:SF9">
    <property type="entry name" value="ZINC FINGER BED DOMAIN-CONTAINING PROTEIN 1-LIKE"/>
    <property type="match status" value="1"/>
</dbReference>
<dbReference type="Pfam" id="PF10683">
    <property type="entry name" value="DBD_Tnp_Hermes"/>
    <property type="match status" value="1"/>
</dbReference>
<evidence type="ECO:0000256" key="1">
    <source>
        <dbReference type="SAM" id="MobiDB-lite"/>
    </source>
</evidence>
<dbReference type="Gene3D" id="1.10.10.1070">
    <property type="entry name" value="Zinc finger, BED domain-containing"/>
    <property type="match status" value="1"/>
</dbReference>
<evidence type="ECO:0000259" key="2">
    <source>
        <dbReference type="Pfam" id="PF10683"/>
    </source>
</evidence>
<accession>A0AAD8LNE6</accession>
<feature type="region of interest" description="Disordered" evidence="1">
    <location>
        <begin position="1"/>
        <end position="30"/>
    </location>
</feature>
<protein>
    <submittedName>
        <fullName evidence="3">Zinc finger BED domain-containing protein DAYSLEEPER-like</fullName>
    </submittedName>
</protein>
<dbReference type="PANTHER" id="PTHR46481">
    <property type="entry name" value="ZINC FINGER BED DOMAIN-CONTAINING PROTEIN 4"/>
    <property type="match status" value="1"/>
</dbReference>
<gene>
    <name evidence="3" type="primary">Zbed4</name>
    <name evidence="3" type="ORF">AOXY_G4617</name>
</gene>
<dbReference type="EMBL" id="JAGXEW010000004">
    <property type="protein sequence ID" value="KAK1172120.1"/>
    <property type="molecule type" value="Genomic_DNA"/>
</dbReference>
<organism evidence="3 4">
    <name type="scientific">Acipenser oxyrinchus oxyrinchus</name>
    <dbReference type="NCBI Taxonomy" id="40147"/>
    <lineage>
        <taxon>Eukaryota</taxon>
        <taxon>Metazoa</taxon>
        <taxon>Chordata</taxon>
        <taxon>Craniata</taxon>
        <taxon>Vertebrata</taxon>
        <taxon>Euteleostomi</taxon>
        <taxon>Actinopterygii</taxon>
        <taxon>Chondrostei</taxon>
        <taxon>Acipenseriformes</taxon>
        <taxon>Acipenseridae</taxon>
        <taxon>Acipenser</taxon>
    </lineage>
</organism>
<dbReference type="InterPro" id="IPR018473">
    <property type="entry name" value="Hermes_transposase_DNA-db"/>
</dbReference>
<sequence length="310" mass="34914">MHAHLRGKHPLNLSGESQATSGTAVKASDTQKRQSNIFEFSNRPIHERRKQEITEKLIAFVVKDVRPISAIHGQGFQDLIHFFEPGYTIPSRTSLWKQIQCEYDNVKSQLAAELKTQSVSLTTDLWTSVTMDAYITVTAHYITESWQLKSKILQTAIMSERHTAVNISERMNNIVQEWGIDVFCTVHDNASSMNLAMEICDQFPNDLGCSGHTLQLAITAGLSLPDISKAVEAARRVVGHFRCSALATSELKKQQVQLDYKQNKLLNDCATRWSSTLFMLERLFEQRLAVQTVLTDETVTKEAACESLLL</sequence>
<dbReference type="AlphaFoldDB" id="A0AAD8LNE6"/>
<proteinExistence type="predicted"/>
<dbReference type="SUPFAM" id="SSF140996">
    <property type="entry name" value="Hermes dimerisation domain"/>
    <property type="match status" value="1"/>
</dbReference>
<feature type="compositionally biased region" description="Polar residues" evidence="1">
    <location>
        <begin position="14"/>
        <end position="23"/>
    </location>
</feature>
<keyword evidence="4" id="KW-1185">Reference proteome</keyword>